<evidence type="ECO:0000313" key="2">
    <source>
        <dbReference type="Proteomes" id="UP001218034"/>
    </source>
</evidence>
<dbReference type="EMBL" id="CP104395">
    <property type="protein sequence ID" value="WEL19399.1"/>
    <property type="molecule type" value="Genomic_DNA"/>
</dbReference>
<dbReference type="RefSeq" id="WP_347722269.1">
    <property type="nucleotide sequence ID" value="NZ_CP104395.1"/>
</dbReference>
<evidence type="ECO:0000313" key="1">
    <source>
        <dbReference type="EMBL" id="WEL19399.1"/>
    </source>
</evidence>
<keyword evidence="2" id="KW-1185">Reference proteome</keyword>
<proteinExistence type="predicted"/>
<protein>
    <submittedName>
        <fullName evidence="1">Uncharacterized protein</fullName>
    </submittedName>
</protein>
<dbReference type="GeneID" id="90589811"/>
<accession>A0ABY8CDV6</accession>
<gene>
    <name evidence="1" type="ORF">SVXNc_0375</name>
</gene>
<sequence>MELEDLEEGEKILYNDKKTPLTVKEKTDNGIWVQGPNGGQYLLYEQDDVVLTSKNERKQYSSLVENLRKVGEWIRDGDRWHHSKTEAVIRIIEAETGNYKVLGDNITLTIDQPGYGYLKKEPAIEDIEKFIGKHPEGTDDS</sequence>
<name>A0ABY8CDV6_9ARCH</name>
<reference evidence="1 2" key="1">
    <citation type="submission" date="2022-09" db="EMBL/GenBank/DDBJ databases">
        <title>Xylan utilization by haloarchaea-nanohaloarchaea associations.</title>
        <authorList>
            <person name="Yakimov M."/>
        </authorList>
    </citation>
    <scope>NUCLEOTIDE SEQUENCE [LARGE SCALE GENOMIC DNA]</scope>
    <source>
        <strain evidence="1 2">SVXNc</strain>
    </source>
</reference>
<dbReference type="Proteomes" id="UP001218034">
    <property type="component" value="Chromosome"/>
</dbReference>
<organism evidence="1 2">
    <name type="scientific">Candidatus Nanohalococcus occultus</name>
    <dbReference type="NCBI Taxonomy" id="2978047"/>
    <lineage>
        <taxon>Archaea</taxon>
        <taxon>Candidatus Nanohalarchaeota</taxon>
        <taxon>Candidatus Nanohalarchaeota incertae sedis</taxon>
        <taxon>Candidatus Nanohalococcus</taxon>
    </lineage>
</organism>